<protein>
    <submittedName>
        <fullName evidence="1">Uncharacterized protein</fullName>
    </submittedName>
</protein>
<evidence type="ECO:0000313" key="1">
    <source>
        <dbReference type="EMBL" id="JAH65777.1"/>
    </source>
</evidence>
<proteinExistence type="predicted"/>
<name>A0A0E9UJ50_ANGAN</name>
<dbReference type="EMBL" id="GBXM01042800">
    <property type="protein sequence ID" value="JAH65777.1"/>
    <property type="molecule type" value="Transcribed_RNA"/>
</dbReference>
<reference evidence="1" key="2">
    <citation type="journal article" date="2015" name="Fish Shellfish Immunol.">
        <title>Early steps in the European eel (Anguilla anguilla)-Vibrio vulnificus interaction in the gills: Role of the RtxA13 toxin.</title>
        <authorList>
            <person name="Callol A."/>
            <person name="Pajuelo D."/>
            <person name="Ebbesson L."/>
            <person name="Teles M."/>
            <person name="MacKenzie S."/>
            <person name="Amaro C."/>
        </authorList>
    </citation>
    <scope>NUCLEOTIDE SEQUENCE</scope>
</reference>
<accession>A0A0E9UJ50</accession>
<sequence>MTAAVVALAEPQKST</sequence>
<reference evidence="1" key="1">
    <citation type="submission" date="2014-11" db="EMBL/GenBank/DDBJ databases">
        <authorList>
            <person name="Amaro Gonzalez C."/>
        </authorList>
    </citation>
    <scope>NUCLEOTIDE SEQUENCE</scope>
</reference>
<organism evidence="1">
    <name type="scientific">Anguilla anguilla</name>
    <name type="common">European freshwater eel</name>
    <name type="synonym">Muraena anguilla</name>
    <dbReference type="NCBI Taxonomy" id="7936"/>
    <lineage>
        <taxon>Eukaryota</taxon>
        <taxon>Metazoa</taxon>
        <taxon>Chordata</taxon>
        <taxon>Craniata</taxon>
        <taxon>Vertebrata</taxon>
        <taxon>Euteleostomi</taxon>
        <taxon>Actinopterygii</taxon>
        <taxon>Neopterygii</taxon>
        <taxon>Teleostei</taxon>
        <taxon>Anguilliformes</taxon>
        <taxon>Anguillidae</taxon>
        <taxon>Anguilla</taxon>
    </lineage>
</organism>